<evidence type="ECO:0000313" key="4">
    <source>
        <dbReference type="EMBL" id="SDN20335.1"/>
    </source>
</evidence>
<keyword evidence="1" id="KW-0479">Metal-binding</keyword>
<dbReference type="RefSeq" id="WP_092074907.1">
    <property type="nucleotide sequence ID" value="NZ_FNHB01000014.1"/>
</dbReference>
<dbReference type="OrthoDB" id="9775391at2"/>
<keyword evidence="5" id="KW-1185">Reference proteome</keyword>
<dbReference type="InterPro" id="IPR034593">
    <property type="entry name" value="DgoD-like"/>
</dbReference>
<dbReference type="STRING" id="146817.SAMN04488502_11451"/>
<dbReference type="SMART" id="SM00922">
    <property type="entry name" value="MR_MLE"/>
    <property type="match status" value="1"/>
</dbReference>
<dbReference type="GO" id="GO:0016829">
    <property type="term" value="F:lyase activity"/>
    <property type="evidence" value="ECO:0007669"/>
    <property type="project" value="UniProtKB-KW"/>
</dbReference>
<keyword evidence="2" id="KW-0456">Lyase</keyword>
<dbReference type="InterPro" id="IPR013342">
    <property type="entry name" value="Mandelate_racemase_C"/>
</dbReference>
<dbReference type="InterPro" id="IPR018110">
    <property type="entry name" value="Mandel_Rmase/mucon_lact_enz_CS"/>
</dbReference>
<evidence type="ECO:0000313" key="5">
    <source>
        <dbReference type="Proteomes" id="UP000214880"/>
    </source>
</evidence>
<gene>
    <name evidence="4" type="ORF">SAMN04488502_11451</name>
</gene>
<feature type="domain" description="Mandelate racemase/muconate lactonizing enzyme C-terminal" evidence="3">
    <location>
        <begin position="124"/>
        <end position="230"/>
    </location>
</feature>
<dbReference type="Gene3D" id="3.30.390.10">
    <property type="entry name" value="Enolase-like, N-terminal domain"/>
    <property type="match status" value="1"/>
</dbReference>
<dbReference type="SFLD" id="SFLDG00179">
    <property type="entry name" value="mandelate_racemase"/>
    <property type="match status" value="1"/>
</dbReference>
<dbReference type="AlphaFoldDB" id="A0A1G9ZGL7"/>
<dbReference type="InterPro" id="IPR013341">
    <property type="entry name" value="Mandelate_racemase_N_dom"/>
</dbReference>
<dbReference type="Proteomes" id="UP000214880">
    <property type="component" value="Unassembled WGS sequence"/>
</dbReference>
<name>A0A1G9ZGL7_9FIRM</name>
<reference evidence="4 5" key="1">
    <citation type="submission" date="2016-10" db="EMBL/GenBank/DDBJ databases">
        <authorList>
            <person name="de Groot N.N."/>
        </authorList>
    </citation>
    <scope>NUCLEOTIDE SEQUENCE [LARGE SCALE GENOMIC DNA]</scope>
    <source>
        <strain evidence="4 5">DSM 1736</strain>
    </source>
</reference>
<dbReference type="GO" id="GO:0046872">
    <property type="term" value="F:metal ion binding"/>
    <property type="evidence" value="ECO:0007669"/>
    <property type="project" value="UniProtKB-KW"/>
</dbReference>
<dbReference type="PANTHER" id="PTHR48080:SF2">
    <property type="entry name" value="D-GALACTONATE DEHYDRATASE"/>
    <property type="match status" value="1"/>
</dbReference>
<dbReference type="SUPFAM" id="SSF54826">
    <property type="entry name" value="Enolase N-terminal domain-like"/>
    <property type="match status" value="1"/>
</dbReference>
<sequence>MKITKVESILTGSRRLFVKVYTDEGIIGVGEGGNWGFREAVAGAIARMEKPLIGQDPLRIEYIGSELYKRFKFGGTVVGSAISAIDIALWDIKGKYYNAPIYQLLGGAVRKKIRLWGVVDGKTIQESVESAKKLQAEGYTCIRLNPTNIKEATGTYARQMKAMSDMIHAVREAVGLDMDLGCEIHRALQPHESVTLLKMVEDCNLLFFEDPINYENYLSLKEVTRKTKTPISAGERSFCIQDVDMLLRDDSVSFIRPDICVMGGITGCKKAAAIAESHYVNVIPHIATGSINLAGSLHLAAAIPNFEVMEMCPITSEWARIQKEITTPFKIENGYLSVPEGPGLGVELRDDIEETAPYCDWPWDFEQCDIK</sequence>
<organism evidence="4 5">
    <name type="scientific">Dendrosporobacter quercicolus</name>
    <dbReference type="NCBI Taxonomy" id="146817"/>
    <lineage>
        <taxon>Bacteria</taxon>
        <taxon>Bacillati</taxon>
        <taxon>Bacillota</taxon>
        <taxon>Negativicutes</taxon>
        <taxon>Selenomonadales</taxon>
        <taxon>Sporomusaceae</taxon>
        <taxon>Dendrosporobacter</taxon>
    </lineage>
</organism>
<evidence type="ECO:0000256" key="1">
    <source>
        <dbReference type="ARBA" id="ARBA00022723"/>
    </source>
</evidence>
<dbReference type="InterPro" id="IPR029065">
    <property type="entry name" value="Enolase_C-like"/>
</dbReference>
<dbReference type="GO" id="GO:0009063">
    <property type="term" value="P:amino acid catabolic process"/>
    <property type="evidence" value="ECO:0007669"/>
    <property type="project" value="InterPro"/>
</dbReference>
<dbReference type="EMBL" id="FNHB01000014">
    <property type="protein sequence ID" value="SDN20335.1"/>
    <property type="molecule type" value="Genomic_DNA"/>
</dbReference>
<dbReference type="CDD" id="cd03316">
    <property type="entry name" value="MR_like"/>
    <property type="match status" value="1"/>
</dbReference>
<accession>A0A1G9ZGL7</accession>
<evidence type="ECO:0000259" key="3">
    <source>
        <dbReference type="SMART" id="SM00922"/>
    </source>
</evidence>
<dbReference type="PANTHER" id="PTHR48080">
    <property type="entry name" value="D-GALACTONATE DEHYDRATASE-RELATED"/>
    <property type="match status" value="1"/>
</dbReference>
<dbReference type="InterPro" id="IPR036849">
    <property type="entry name" value="Enolase-like_C_sf"/>
</dbReference>
<dbReference type="Pfam" id="PF13378">
    <property type="entry name" value="MR_MLE_C"/>
    <property type="match status" value="1"/>
</dbReference>
<dbReference type="SUPFAM" id="SSF51604">
    <property type="entry name" value="Enolase C-terminal domain-like"/>
    <property type="match status" value="1"/>
</dbReference>
<evidence type="ECO:0000256" key="2">
    <source>
        <dbReference type="ARBA" id="ARBA00023239"/>
    </source>
</evidence>
<dbReference type="PROSITE" id="PS00908">
    <property type="entry name" value="MR_MLE_1"/>
    <property type="match status" value="1"/>
</dbReference>
<proteinExistence type="predicted"/>
<dbReference type="Pfam" id="PF02746">
    <property type="entry name" value="MR_MLE_N"/>
    <property type="match status" value="1"/>
</dbReference>
<protein>
    <submittedName>
        <fullName evidence="4">Galactonate dehydratase</fullName>
    </submittedName>
</protein>
<dbReference type="SFLD" id="SFLDS00001">
    <property type="entry name" value="Enolase"/>
    <property type="match status" value="1"/>
</dbReference>
<dbReference type="InterPro" id="IPR029017">
    <property type="entry name" value="Enolase-like_N"/>
</dbReference>
<dbReference type="Gene3D" id="3.20.20.120">
    <property type="entry name" value="Enolase-like C-terminal domain"/>
    <property type="match status" value="1"/>
</dbReference>